<gene>
    <name evidence="1" type="ORF">SPARVUS_LOCUS7679067</name>
</gene>
<organism evidence="1 2">
    <name type="scientific">Staurois parvus</name>
    <dbReference type="NCBI Taxonomy" id="386267"/>
    <lineage>
        <taxon>Eukaryota</taxon>
        <taxon>Metazoa</taxon>
        <taxon>Chordata</taxon>
        <taxon>Craniata</taxon>
        <taxon>Vertebrata</taxon>
        <taxon>Euteleostomi</taxon>
        <taxon>Amphibia</taxon>
        <taxon>Batrachia</taxon>
        <taxon>Anura</taxon>
        <taxon>Neobatrachia</taxon>
        <taxon>Ranoidea</taxon>
        <taxon>Ranidae</taxon>
        <taxon>Staurois</taxon>
    </lineage>
</organism>
<comment type="caution">
    <text evidence="1">The sequence shown here is derived from an EMBL/GenBank/DDBJ whole genome shotgun (WGS) entry which is preliminary data.</text>
</comment>
<accession>A0ABN9DLN5</accession>
<protein>
    <submittedName>
        <fullName evidence="1">Uncharacterized protein</fullName>
    </submittedName>
</protein>
<feature type="non-terminal residue" evidence="1">
    <location>
        <position position="1"/>
    </location>
</feature>
<reference evidence="1" key="1">
    <citation type="submission" date="2023-05" db="EMBL/GenBank/DDBJ databases">
        <authorList>
            <person name="Stuckert A."/>
        </authorList>
    </citation>
    <scope>NUCLEOTIDE SEQUENCE</scope>
</reference>
<dbReference type="EMBL" id="CATNWA010014560">
    <property type="protein sequence ID" value="CAI9573372.1"/>
    <property type="molecule type" value="Genomic_DNA"/>
</dbReference>
<proteinExistence type="predicted"/>
<sequence length="61" mass="6729">CPPCSLPGHVRRPTPASIFRVPFPASAGTYGGRNWCEIQICQIKSHSITLLYQSISHTFCP</sequence>
<evidence type="ECO:0000313" key="1">
    <source>
        <dbReference type="EMBL" id="CAI9573372.1"/>
    </source>
</evidence>
<name>A0ABN9DLN5_9NEOB</name>
<keyword evidence="2" id="KW-1185">Reference proteome</keyword>
<dbReference type="Proteomes" id="UP001162483">
    <property type="component" value="Unassembled WGS sequence"/>
</dbReference>
<evidence type="ECO:0000313" key="2">
    <source>
        <dbReference type="Proteomes" id="UP001162483"/>
    </source>
</evidence>